<dbReference type="PANTHER" id="PTHR38386:SF6">
    <property type="entry name" value="OS05G0426900 PROTEIN"/>
    <property type="match status" value="1"/>
</dbReference>
<feature type="compositionally biased region" description="Polar residues" evidence="1">
    <location>
        <begin position="41"/>
        <end position="60"/>
    </location>
</feature>
<feature type="region of interest" description="Disordered" evidence="1">
    <location>
        <begin position="1"/>
        <end position="79"/>
    </location>
</feature>
<keyword evidence="3" id="KW-1185">Reference proteome</keyword>
<evidence type="ECO:0000256" key="1">
    <source>
        <dbReference type="SAM" id="MobiDB-lite"/>
    </source>
</evidence>
<sequence length="171" mass="19477">MDRYSKIKLASSSTKSRSSDFSDLQSFPLETKSKTEPQDLNFKTQEPKTQINTTLQKLNDSSSNEESNKTSNEGKFGMMMLSRNRSVSVSNSSSNRFKMEKQSTNAVKRAFSMRRSSSVSEKYCRIYDQTVTVASPLHGDDDEDIQQTSLNNKKKYSSTRILKACKRLLRI</sequence>
<accession>A0AAD8NA64</accession>
<feature type="compositionally biased region" description="Low complexity" evidence="1">
    <location>
        <begin position="61"/>
        <end position="73"/>
    </location>
</feature>
<protein>
    <submittedName>
        <fullName evidence="2">Cytosolic Fe-S cluster assembly factor nar-1</fullName>
    </submittedName>
</protein>
<evidence type="ECO:0000313" key="3">
    <source>
        <dbReference type="Proteomes" id="UP001237642"/>
    </source>
</evidence>
<name>A0AAD8NA64_9APIA</name>
<reference evidence="2" key="2">
    <citation type="submission" date="2023-05" db="EMBL/GenBank/DDBJ databases">
        <authorList>
            <person name="Schelkunov M.I."/>
        </authorList>
    </citation>
    <scope>NUCLEOTIDE SEQUENCE</scope>
    <source>
        <strain evidence="2">Hsosn_3</strain>
        <tissue evidence="2">Leaf</tissue>
    </source>
</reference>
<gene>
    <name evidence="2" type="ORF">POM88_001999</name>
</gene>
<organism evidence="2 3">
    <name type="scientific">Heracleum sosnowskyi</name>
    <dbReference type="NCBI Taxonomy" id="360622"/>
    <lineage>
        <taxon>Eukaryota</taxon>
        <taxon>Viridiplantae</taxon>
        <taxon>Streptophyta</taxon>
        <taxon>Embryophyta</taxon>
        <taxon>Tracheophyta</taxon>
        <taxon>Spermatophyta</taxon>
        <taxon>Magnoliopsida</taxon>
        <taxon>eudicotyledons</taxon>
        <taxon>Gunneridae</taxon>
        <taxon>Pentapetalae</taxon>
        <taxon>asterids</taxon>
        <taxon>campanulids</taxon>
        <taxon>Apiales</taxon>
        <taxon>Apiaceae</taxon>
        <taxon>Apioideae</taxon>
        <taxon>apioid superclade</taxon>
        <taxon>Tordylieae</taxon>
        <taxon>Tordyliinae</taxon>
        <taxon>Heracleum</taxon>
    </lineage>
</organism>
<dbReference type="EMBL" id="JAUIZM010000001">
    <property type="protein sequence ID" value="KAK1402394.1"/>
    <property type="molecule type" value="Genomic_DNA"/>
</dbReference>
<feature type="region of interest" description="Disordered" evidence="1">
    <location>
        <begin position="85"/>
        <end position="104"/>
    </location>
</feature>
<dbReference type="AlphaFoldDB" id="A0AAD8NA64"/>
<reference evidence="2" key="1">
    <citation type="submission" date="2023-02" db="EMBL/GenBank/DDBJ databases">
        <title>Genome of toxic invasive species Heracleum sosnowskyi carries increased number of genes despite the absence of recent whole-genome duplications.</title>
        <authorList>
            <person name="Schelkunov M."/>
            <person name="Shtratnikova V."/>
            <person name="Makarenko M."/>
            <person name="Klepikova A."/>
            <person name="Omelchenko D."/>
            <person name="Novikova G."/>
            <person name="Obukhova E."/>
            <person name="Bogdanov V."/>
            <person name="Penin A."/>
            <person name="Logacheva M."/>
        </authorList>
    </citation>
    <scope>NUCLEOTIDE SEQUENCE</scope>
    <source>
        <strain evidence="2">Hsosn_3</strain>
        <tissue evidence="2">Leaf</tissue>
    </source>
</reference>
<dbReference type="Proteomes" id="UP001237642">
    <property type="component" value="Unassembled WGS sequence"/>
</dbReference>
<feature type="compositionally biased region" description="Low complexity" evidence="1">
    <location>
        <begin position="11"/>
        <end position="22"/>
    </location>
</feature>
<evidence type="ECO:0000313" key="2">
    <source>
        <dbReference type="EMBL" id="KAK1402394.1"/>
    </source>
</evidence>
<proteinExistence type="predicted"/>
<comment type="caution">
    <text evidence="2">The sequence shown here is derived from an EMBL/GenBank/DDBJ whole genome shotgun (WGS) entry which is preliminary data.</text>
</comment>
<feature type="compositionally biased region" description="Low complexity" evidence="1">
    <location>
        <begin position="85"/>
        <end position="96"/>
    </location>
</feature>
<dbReference type="PANTHER" id="PTHR38386">
    <property type="entry name" value="OS05G0426900 PROTEIN"/>
    <property type="match status" value="1"/>
</dbReference>